<evidence type="ECO:0000256" key="6">
    <source>
        <dbReference type="ARBA" id="ARBA00023125"/>
    </source>
</evidence>
<evidence type="ECO:0000256" key="5">
    <source>
        <dbReference type="ARBA" id="ARBA00023124"/>
    </source>
</evidence>
<dbReference type="GO" id="GO:0008233">
    <property type="term" value="F:peptidase activity"/>
    <property type="evidence" value="ECO:0007669"/>
    <property type="project" value="UniProtKB-KW"/>
</dbReference>
<dbReference type="InterPro" id="IPR003738">
    <property type="entry name" value="SRAP"/>
</dbReference>
<keyword evidence="4 8" id="KW-0378">Hydrolase</keyword>
<keyword evidence="5" id="KW-0190">Covalent protein-DNA linkage</keyword>
<dbReference type="PANTHER" id="PTHR13604:SF0">
    <property type="entry name" value="ABASIC SITE PROCESSING PROTEIN HMCES"/>
    <property type="match status" value="1"/>
</dbReference>
<keyword evidence="6" id="KW-0238">DNA-binding</keyword>
<dbReference type="EMBL" id="JABCJJ010000007">
    <property type="protein sequence ID" value="NMR19928.1"/>
    <property type="molecule type" value="Genomic_DNA"/>
</dbReference>
<reference evidence="9 10" key="1">
    <citation type="submission" date="2020-04" db="EMBL/GenBank/DDBJ databases">
        <title>Sequencing and Assembly of C. fimi.</title>
        <authorList>
            <person name="Ramsey A.R."/>
        </authorList>
    </citation>
    <scope>NUCLEOTIDE SEQUENCE [LARGE SCALE GENOMIC DNA]</scope>
    <source>
        <strain evidence="9 10">SB</strain>
    </source>
</reference>
<evidence type="ECO:0000256" key="3">
    <source>
        <dbReference type="ARBA" id="ARBA00022763"/>
    </source>
</evidence>
<evidence type="ECO:0000256" key="4">
    <source>
        <dbReference type="ARBA" id="ARBA00022801"/>
    </source>
</evidence>
<dbReference type="RefSeq" id="WP_169324293.1">
    <property type="nucleotide sequence ID" value="NZ_JABCJJ010000007.1"/>
</dbReference>
<accession>A0A7Y0LXD3</accession>
<dbReference type="Pfam" id="PF02586">
    <property type="entry name" value="SRAP"/>
    <property type="match status" value="1"/>
</dbReference>
<evidence type="ECO:0000313" key="10">
    <source>
        <dbReference type="Proteomes" id="UP000562124"/>
    </source>
</evidence>
<evidence type="ECO:0000256" key="2">
    <source>
        <dbReference type="ARBA" id="ARBA00022670"/>
    </source>
</evidence>
<keyword evidence="3" id="KW-0227">DNA damage</keyword>
<sequence>MCGRYASFRGAQDLADEFALASVADDVRLLAPSWNVAPTDPVRMVVERPERLEDGSHGAIERTLRTARWGLVPSWAKDPGIGSRMINARAETLLTKPAFKRAFALRRALLPADGYYEWQPPDSASGSTTKQPYFIHAPDGSPLAMAGLYEFWKNPTKAEDDPERWLVSATVITTTAVDEMGHVHDRQPVILRPDRWDAWLDPAVDAEQAATLLDSPLPRLELTPVSTAVNKVGNDGPELIRPVAD</sequence>
<keyword evidence="7" id="KW-0456">Lyase</keyword>
<evidence type="ECO:0000256" key="1">
    <source>
        <dbReference type="ARBA" id="ARBA00008136"/>
    </source>
</evidence>
<evidence type="ECO:0000313" key="9">
    <source>
        <dbReference type="EMBL" id="NMR19928.1"/>
    </source>
</evidence>
<dbReference type="InterPro" id="IPR036590">
    <property type="entry name" value="SRAP-like"/>
</dbReference>
<dbReference type="SUPFAM" id="SSF143081">
    <property type="entry name" value="BB1717-like"/>
    <property type="match status" value="1"/>
</dbReference>
<organism evidence="9 10">
    <name type="scientific">Cellulomonas fimi</name>
    <dbReference type="NCBI Taxonomy" id="1708"/>
    <lineage>
        <taxon>Bacteria</taxon>
        <taxon>Bacillati</taxon>
        <taxon>Actinomycetota</taxon>
        <taxon>Actinomycetes</taxon>
        <taxon>Micrococcales</taxon>
        <taxon>Cellulomonadaceae</taxon>
        <taxon>Cellulomonas</taxon>
    </lineage>
</organism>
<dbReference type="GO" id="GO:0006508">
    <property type="term" value="P:proteolysis"/>
    <property type="evidence" value="ECO:0007669"/>
    <property type="project" value="UniProtKB-KW"/>
</dbReference>
<dbReference type="Proteomes" id="UP000562124">
    <property type="component" value="Unassembled WGS sequence"/>
</dbReference>
<protein>
    <recommendedName>
        <fullName evidence="8">Abasic site processing protein</fullName>
        <ecNumber evidence="8">3.4.-.-</ecNumber>
    </recommendedName>
</protein>
<comment type="similarity">
    <text evidence="1 8">Belongs to the SOS response-associated peptidase family.</text>
</comment>
<dbReference type="AlphaFoldDB" id="A0A7Y0LXD3"/>
<evidence type="ECO:0000256" key="8">
    <source>
        <dbReference type="RuleBase" id="RU364100"/>
    </source>
</evidence>
<comment type="caution">
    <text evidence="9">The sequence shown here is derived from an EMBL/GenBank/DDBJ whole genome shotgun (WGS) entry which is preliminary data.</text>
</comment>
<name>A0A7Y0LXD3_CELFI</name>
<keyword evidence="10" id="KW-1185">Reference proteome</keyword>
<dbReference type="GO" id="GO:0016829">
    <property type="term" value="F:lyase activity"/>
    <property type="evidence" value="ECO:0007669"/>
    <property type="project" value="UniProtKB-KW"/>
</dbReference>
<evidence type="ECO:0000256" key="7">
    <source>
        <dbReference type="ARBA" id="ARBA00023239"/>
    </source>
</evidence>
<keyword evidence="2 8" id="KW-0645">Protease</keyword>
<dbReference type="GO" id="GO:0106300">
    <property type="term" value="P:protein-DNA covalent cross-linking repair"/>
    <property type="evidence" value="ECO:0007669"/>
    <property type="project" value="InterPro"/>
</dbReference>
<dbReference type="Gene3D" id="3.90.1680.10">
    <property type="entry name" value="SOS response associated peptidase-like"/>
    <property type="match status" value="1"/>
</dbReference>
<dbReference type="GO" id="GO:0003697">
    <property type="term" value="F:single-stranded DNA binding"/>
    <property type="evidence" value="ECO:0007669"/>
    <property type="project" value="InterPro"/>
</dbReference>
<dbReference type="PANTHER" id="PTHR13604">
    <property type="entry name" value="DC12-RELATED"/>
    <property type="match status" value="1"/>
</dbReference>
<gene>
    <name evidence="9" type="ORF">HIR71_06770</name>
</gene>
<proteinExistence type="inferred from homology"/>
<dbReference type="EC" id="3.4.-.-" evidence="8"/>